<organism evidence="4 5">
    <name type="scientific">Pararhodobacter aggregans</name>
    <dbReference type="NCBI Taxonomy" id="404875"/>
    <lineage>
        <taxon>Bacteria</taxon>
        <taxon>Pseudomonadati</taxon>
        <taxon>Pseudomonadota</taxon>
        <taxon>Alphaproteobacteria</taxon>
        <taxon>Rhodobacterales</taxon>
        <taxon>Paracoccaceae</taxon>
        <taxon>Pararhodobacter</taxon>
    </lineage>
</organism>
<dbReference type="SUPFAM" id="SSF52540">
    <property type="entry name" value="P-loop containing nucleoside triphosphate hydrolases"/>
    <property type="match status" value="1"/>
</dbReference>
<keyword evidence="2" id="KW-0325">Glycoprotein</keyword>
<proteinExistence type="predicted"/>
<sequence length="262" mass="30043">MSRENAADILGIGAQRAMTSWLHQALSAHPGTWAFPDFHPVTSSTKEAHYWDWNHKRGPDWYKVLMRPLDERLKSLDVTPEYAFLSDRQIEECKALNPGARVIYILRDPLARAVSGIRMHTLWASKNAPAEEVSLEMDQAFLDRCERARIWDHGACAANLKRWRRRYPDLLVLNYEELRADPLAGFRKILTHCGLDWQGLDQAVRDSLTERARRHVWATPRYALSPDCLHFLAGAMWPLREALTKETGITFEEGDALLEGLA</sequence>
<evidence type="ECO:0000259" key="3">
    <source>
        <dbReference type="Pfam" id="PF00685"/>
    </source>
</evidence>
<dbReference type="GO" id="GO:0008146">
    <property type="term" value="F:sulfotransferase activity"/>
    <property type="evidence" value="ECO:0007669"/>
    <property type="project" value="InterPro"/>
</dbReference>
<dbReference type="InterPro" id="IPR037359">
    <property type="entry name" value="NST/OST"/>
</dbReference>
<gene>
    <name evidence="4" type="ORF">DDE23_16040</name>
</gene>
<dbReference type="RefSeq" id="WP_107752897.1">
    <property type="nucleotide sequence ID" value="NZ_QBKF01000008.1"/>
</dbReference>
<dbReference type="InterPro" id="IPR027417">
    <property type="entry name" value="P-loop_NTPase"/>
</dbReference>
<evidence type="ECO:0000313" key="5">
    <source>
        <dbReference type="Proteomes" id="UP000244810"/>
    </source>
</evidence>
<dbReference type="OrthoDB" id="981508at2"/>
<dbReference type="Pfam" id="PF00685">
    <property type="entry name" value="Sulfotransfer_1"/>
    <property type="match status" value="1"/>
</dbReference>
<feature type="domain" description="Sulfotransferase" evidence="3">
    <location>
        <begin position="8"/>
        <end position="198"/>
    </location>
</feature>
<dbReference type="InterPro" id="IPR000863">
    <property type="entry name" value="Sulfotransferase_dom"/>
</dbReference>
<name>A0A2T7UPR6_9RHOB</name>
<evidence type="ECO:0000313" key="4">
    <source>
        <dbReference type="EMBL" id="PVE46654.1"/>
    </source>
</evidence>
<dbReference type="AlphaFoldDB" id="A0A2T7UPR6"/>
<keyword evidence="5" id="KW-1185">Reference proteome</keyword>
<dbReference type="EMBL" id="QDDR01000008">
    <property type="protein sequence ID" value="PVE46654.1"/>
    <property type="molecule type" value="Genomic_DNA"/>
</dbReference>
<dbReference type="PANTHER" id="PTHR10605">
    <property type="entry name" value="HEPARAN SULFATE SULFOTRANSFERASE"/>
    <property type="match status" value="1"/>
</dbReference>
<evidence type="ECO:0000256" key="2">
    <source>
        <dbReference type="ARBA" id="ARBA00023180"/>
    </source>
</evidence>
<dbReference type="PANTHER" id="PTHR10605:SF56">
    <property type="entry name" value="BIFUNCTIONAL HEPARAN SULFATE N-DEACETYLASE_N-SULFOTRANSFERASE"/>
    <property type="match status" value="1"/>
</dbReference>
<dbReference type="Gene3D" id="3.40.50.300">
    <property type="entry name" value="P-loop containing nucleotide triphosphate hydrolases"/>
    <property type="match status" value="1"/>
</dbReference>
<accession>A0A2T7UPR6</accession>
<evidence type="ECO:0000256" key="1">
    <source>
        <dbReference type="ARBA" id="ARBA00022679"/>
    </source>
</evidence>
<comment type="caution">
    <text evidence="4">The sequence shown here is derived from an EMBL/GenBank/DDBJ whole genome shotgun (WGS) entry which is preliminary data.</text>
</comment>
<reference evidence="4 5" key="1">
    <citation type="journal article" date="2011" name="Syst. Appl. Microbiol.">
        <title>Defluviimonas denitrificans gen. nov., sp. nov., and Pararhodobacter aggregans gen. nov., sp. nov., non-phototrophic Rhodobacteraceae from the biofilter of a marine aquaculture.</title>
        <authorList>
            <person name="Foesel B.U."/>
            <person name="Drake H.L."/>
            <person name="Schramm A."/>
        </authorList>
    </citation>
    <scope>NUCLEOTIDE SEQUENCE [LARGE SCALE GENOMIC DNA]</scope>
    <source>
        <strain evidence="4 5">D1-19</strain>
    </source>
</reference>
<protein>
    <recommendedName>
        <fullName evidence="3">Sulfotransferase domain-containing protein</fullName>
    </recommendedName>
</protein>
<keyword evidence="1" id="KW-0808">Transferase</keyword>
<dbReference type="Proteomes" id="UP000244810">
    <property type="component" value="Unassembled WGS sequence"/>
</dbReference>